<feature type="region of interest" description="Disordered" evidence="1">
    <location>
        <begin position="102"/>
        <end position="215"/>
    </location>
</feature>
<feature type="compositionally biased region" description="Polar residues" evidence="1">
    <location>
        <begin position="102"/>
        <end position="159"/>
    </location>
</feature>
<dbReference type="AlphaFoldDB" id="A0AA39JG77"/>
<evidence type="ECO:0000313" key="3">
    <source>
        <dbReference type="Proteomes" id="UP001175211"/>
    </source>
</evidence>
<comment type="caution">
    <text evidence="2">The sequence shown here is derived from an EMBL/GenBank/DDBJ whole genome shotgun (WGS) entry which is preliminary data.</text>
</comment>
<accession>A0AA39JG77</accession>
<dbReference type="Proteomes" id="UP001175211">
    <property type="component" value="Unassembled WGS sequence"/>
</dbReference>
<feature type="region of interest" description="Disordered" evidence="1">
    <location>
        <begin position="28"/>
        <end position="87"/>
    </location>
</feature>
<name>A0AA39JG77_ARMTA</name>
<feature type="compositionally biased region" description="Polar residues" evidence="1">
    <location>
        <begin position="58"/>
        <end position="87"/>
    </location>
</feature>
<proteinExistence type="predicted"/>
<keyword evidence="3" id="KW-1185">Reference proteome</keyword>
<dbReference type="RefSeq" id="XP_060323997.1">
    <property type="nucleotide sequence ID" value="XM_060478411.1"/>
</dbReference>
<organism evidence="2 3">
    <name type="scientific">Armillaria tabescens</name>
    <name type="common">Ringless honey mushroom</name>
    <name type="synonym">Agaricus tabescens</name>
    <dbReference type="NCBI Taxonomy" id="1929756"/>
    <lineage>
        <taxon>Eukaryota</taxon>
        <taxon>Fungi</taxon>
        <taxon>Dikarya</taxon>
        <taxon>Basidiomycota</taxon>
        <taxon>Agaricomycotina</taxon>
        <taxon>Agaricomycetes</taxon>
        <taxon>Agaricomycetidae</taxon>
        <taxon>Agaricales</taxon>
        <taxon>Marasmiineae</taxon>
        <taxon>Physalacriaceae</taxon>
        <taxon>Desarmillaria</taxon>
    </lineage>
</organism>
<evidence type="ECO:0000313" key="2">
    <source>
        <dbReference type="EMBL" id="KAK0441492.1"/>
    </source>
</evidence>
<protein>
    <submittedName>
        <fullName evidence="2">Uncharacterized protein</fullName>
    </submittedName>
</protein>
<feature type="compositionally biased region" description="Polar residues" evidence="1">
    <location>
        <begin position="35"/>
        <end position="46"/>
    </location>
</feature>
<dbReference type="GeneID" id="85361959"/>
<gene>
    <name evidence="2" type="ORF">EV420DRAFT_1650099</name>
</gene>
<reference evidence="2" key="1">
    <citation type="submission" date="2023-06" db="EMBL/GenBank/DDBJ databases">
        <authorList>
            <consortium name="Lawrence Berkeley National Laboratory"/>
            <person name="Ahrendt S."/>
            <person name="Sahu N."/>
            <person name="Indic B."/>
            <person name="Wong-Bajracharya J."/>
            <person name="Merenyi Z."/>
            <person name="Ke H.-M."/>
            <person name="Monk M."/>
            <person name="Kocsube S."/>
            <person name="Drula E."/>
            <person name="Lipzen A."/>
            <person name="Balint B."/>
            <person name="Henrissat B."/>
            <person name="Andreopoulos B."/>
            <person name="Martin F.M."/>
            <person name="Harder C.B."/>
            <person name="Rigling D."/>
            <person name="Ford K.L."/>
            <person name="Foster G.D."/>
            <person name="Pangilinan J."/>
            <person name="Papanicolaou A."/>
            <person name="Barry K."/>
            <person name="LaButti K."/>
            <person name="Viragh M."/>
            <person name="Koriabine M."/>
            <person name="Yan M."/>
            <person name="Riley R."/>
            <person name="Champramary S."/>
            <person name="Plett K.L."/>
            <person name="Tsai I.J."/>
            <person name="Slot J."/>
            <person name="Sipos G."/>
            <person name="Plett J."/>
            <person name="Nagy L.G."/>
            <person name="Grigoriev I.V."/>
        </authorList>
    </citation>
    <scope>NUCLEOTIDE SEQUENCE</scope>
    <source>
        <strain evidence="2">CCBAS 213</strain>
    </source>
</reference>
<dbReference type="EMBL" id="JAUEPS010000070">
    <property type="protein sequence ID" value="KAK0441492.1"/>
    <property type="molecule type" value="Genomic_DNA"/>
</dbReference>
<sequence length="230" mass="25162">MGTAAYPRQLIRITVAITPPELLSIPSYEGAYTHPPSQNHRSNTSAYPAHISYPQHGSLWNSTGGNDQASHRSSITNPPRNGYGFSNTLVPYNLTAVARNRPTASTRRPHNEPNNAPRNELSNTLVPDNSTAGAANRAASETRNPTRVPHNQTHGQSVPYTVPPQPSSSNVTRPTHQTRHRRNRVSSNASSFSSSSSDSSTRVRTRPSPPPALDTTIMLDMTERYVPFYA</sequence>
<evidence type="ECO:0000256" key="1">
    <source>
        <dbReference type="SAM" id="MobiDB-lite"/>
    </source>
</evidence>
<feature type="compositionally biased region" description="Low complexity" evidence="1">
    <location>
        <begin position="185"/>
        <end position="202"/>
    </location>
</feature>